<dbReference type="HOGENOM" id="CLU_045683_1_0_0"/>
<dbReference type="InterPro" id="IPR005064">
    <property type="entry name" value="BUG"/>
</dbReference>
<dbReference type="Gene3D" id="3.40.190.150">
    <property type="entry name" value="Bordetella uptake gene, domain 1"/>
    <property type="match status" value="1"/>
</dbReference>
<dbReference type="EMBL" id="CP001824">
    <property type="protein sequence ID" value="ACZ40403.1"/>
    <property type="molecule type" value="Genomic_DNA"/>
</dbReference>
<protein>
    <recommendedName>
        <fullName evidence="5">Tripartite tricarboxylate transporter substrate binding protein</fullName>
    </recommendedName>
</protein>
<dbReference type="KEGG" id="sti:Sthe_3000"/>
<dbReference type="PANTHER" id="PTHR42928">
    <property type="entry name" value="TRICARBOXYLATE-BINDING PROTEIN"/>
    <property type="match status" value="1"/>
</dbReference>
<reference evidence="3 4" key="2">
    <citation type="journal article" date="2010" name="Stand. Genomic Sci.">
        <title>Complete genome sequence of Desulfohalobium retbaense type strain (HR(100)).</title>
        <authorList>
            <person name="Spring S."/>
            <person name="Nolan M."/>
            <person name="Lapidus A."/>
            <person name="Glavina Del Rio T."/>
            <person name="Copeland A."/>
            <person name="Tice H."/>
            <person name="Cheng J.F."/>
            <person name="Lucas S."/>
            <person name="Land M."/>
            <person name="Chen F."/>
            <person name="Bruce D."/>
            <person name="Goodwin L."/>
            <person name="Pitluck S."/>
            <person name="Ivanova N."/>
            <person name="Mavromatis K."/>
            <person name="Mikhailova N."/>
            <person name="Pati A."/>
            <person name="Chen A."/>
            <person name="Palaniappan K."/>
            <person name="Hauser L."/>
            <person name="Chang Y.J."/>
            <person name="Jeffries C.D."/>
            <person name="Munk C."/>
            <person name="Kiss H."/>
            <person name="Chain P."/>
            <person name="Han C."/>
            <person name="Brettin T."/>
            <person name="Detter J.C."/>
            <person name="Schuler E."/>
            <person name="Goker M."/>
            <person name="Rohde M."/>
            <person name="Bristow J."/>
            <person name="Eisen J.A."/>
            <person name="Markowitz V."/>
            <person name="Hugenholtz P."/>
            <person name="Kyrpides N.C."/>
            <person name="Klenk H.P."/>
        </authorList>
    </citation>
    <scope>NUCLEOTIDE SEQUENCE [LARGE SCALE GENOMIC DNA]</scope>
    <source>
        <strain evidence="4">ATCC 49802 / DSM 20745 / S 6022</strain>
    </source>
</reference>
<sequence>MGHRLGDAEMERDRKPSGGGWRLLVAVTLIASITLAACGTAAGQARGIPDDYPDKAIELVVPYAPGGGSDNMARTITAILQREGIFTKTINVVNREGGSGTVGQTYVAGKKGDNYTIMTMTSGIITNEFVLDTDITYRDFTPIARLALDQLLIIVRADSPFQTIEDLINAAKETPDGVSWGGTGLGGEDSLLLAQIEKEADVQLNYISFDSGGEVQAALLGGHIDVASANPNEVLGQIEAGEIRALAVAGPERLGQLPDVPTLKEKGINAIYEQTRGILGPPDMDPAAVEFWAEIFRQLSESEAWQTEFIEANMLRSGYLGPEDYRKAMDEESATVKELIEEMGLGSN</sequence>
<evidence type="ECO:0000256" key="2">
    <source>
        <dbReference type="SAM" id="Phobius"/>
    </source>
</evidence>
<dbReference type="Pfam" id="PF03401">
    <property type="entry name" value="TctC"/>
    <property type="match status" value="1"/>
</dbReference>
<keyword evidence="2" id="KW-0812">Transmembrane</keyword>
<keyword evidence="2" id="KW-1133">Transmembrane helix</keyword>
<dbReference type="Proteomes" id="UP000002027">
    <property type="component" value="Chromosome 2"/>
</dbReference>
<dbReference type="CDD" id="cd07012">
    <property type="entry name" value="PBP2_Bug_TTT"/>
    <property type="match status" value="1"/>
</dbReference>
<dbReference type="PIRSF" id="PIRSF017082">
    <property type="entry name" value="YflP"/>
    <property type="match status" value="1"/>
</dbReference>
<evidence type="ECO:0008006" key="5">
    <source>
        <dbReference type="Google" id="ProtNLM"/>
    </source>
</evidence>
<comment type="similarity">
    <text evidence="1">Belongs to the UPF0065 (bug) family.</text>
</comment>
<keyword evidence="2" id="KW-0472">Membrane</keyword>
<dbReference type="PANTHER" id="PTHR42928:SF3">
    <property type="entry name" value="UPF0065 PROTEIN YFLP"/>
    <property type="match status" value="1"/>
</dbReference>
<keyword evidence="4" id="KW-1185">Reference proteome</keyword>
<gene>
    <name evidence="3" type="ordered locus">Sthe_3000</name>
</gene>
<dbReference type="InterPro" id="IPR042100">
    <property type="entry name" value="Bug_dom1"/>
</dbReference>
<dbReference type="STRING" id="479434.Sthe_3000"/>
<dbReference type="InParanoid" id="D1C9B0"/>
<dbReference type="FunCoup" id="D1C9B0">
    <property type="interactions" value="4"/>
</dbReference>
<dbReference type="Gene3D" id="3.40.190.10">
    <property type="entry name" value="Periplasmic binding protein-like II"/>
    <property type="match status" value="1"/>
</dbReference>
<organism evidence="3 4">
    <name type="scientific">Sphaerobacter thermophilus (strain ATCC 49802 / DSM 20745 / KCCM 41009 / NCIMB 13125 / S 6022)</name>
    <dbReference type="NCBI Taxonomy" id="479434"/>
    <lineage>
        <taxon>Bacteria</taxon>
        <taxon>Pseudomonadati</taxon>
        <taxon>Thermomicrobiota</taxon>
        <taxon>Thermomicrobia</taxon>
        <taxon>Sphaerobacterales</taxon>
        <taxon>Sphaerobacterineae</taxon>
        <taxon>Sphaerobacteraceae</taxon>
        <taxon>Sphaerobacter</taxon>
    </lineage>
</organism>
<evidence type="ECO:0000313" key="4">
    <source>
        <dbReference type="Proteomes" id="UP000002027"/>
    </source>
</evidence>
<reference evidence="4" key="1">
    <citation type="submission" date="2009-11" db="EMBL/GenBank/DDBJ databases">
        <title>The complete chromosome 2 of Sphaerobacter thermophilus DSM 20745.</title>
        <authorList>
            <person name="Lucas S."/>
            <person name="Copeland A."/>
            <person name="Lapidus A."/>
            <person name="Glavina del Rio T."/>
            <person name="Dalin E."/>
            <person name="Tice H."/>
            <person name="Bruce D."/>
            <person name="Goodwin L."/>
            <person name="Pitluck S."/>
            <person name="Kyrpides N."/>
            <person name="Mavromatis K."/>
            <person name="Ivanova N."/>
            <person name="Mikhailova N."/>
            <person name="LaButti K.M."/>
            <person name="Clum A."/>
            <person name="Sun H.I."/>
            <person name="Brettin T."/>
            <person name="Detter J.C."/>
            <person name="Han C."/>
            <person name="Larimer F."/>
            <person name="Land M."/>
            <person name="Hauser L."/>
            <person name="Markowitz V."/>
            <person name="Cheng J.F."/>
            <person name="Hugenholtz P."/>
            <person name="Woyke T."/>
            <person name="Wu D."/>
            <person name="Steenblock K."/>
            <person name="Schneider S."/>
            <person name="Pukall R."/>
            <person name="Goeker M."/>
            <person name="Klenk H.P."/>
            <person name="Eisen J.A."/>
        </authorList>
    </citation>
    <scope>NUCLEOTIDE SEQUENCE [LARGE SCALE GENOMIC DNA]</scope>
    <source>
        <strain evidence="4">ATCC 49802 / DSM 20745 / S 6022</strain>
    </source>
</reference>
<feature type="transmembrane region" description="Helical" evidence="2">
    <location>
        <begin position="21"/>
        <end position="42"/>
    </location>
</feature>
<dbReference type="SUPFAM" id="SSF53850">
    <property type="entry name" value="Periplasmic binding protein-like II"/>
    <property type="match status" value="1"/>
</dbReference>
<evidence type="ECO:0000256" key="1">
    <source>
        <dbReference type="ARBA" id="ARBA00006987"/>
    </source>
</evidence>
<proteinExistence type="inferred from homology"/>
<evidence type="ECO:0000313" key="3">
    <source>
        <dbReference type="EMBL" id="ACZ40403.1"/>
    </source>
</evidence>
<dbReference type="eggNOG" id="COG3181">
    <property type="taxonomic scope" value="Bacteria"/>
</dbReference>
<name>D1C9B0_SPHTD</name>
<accession>D1C9B0</accession>
<dbReference type="AlphaFoldDB" id="D1C9B0"/>